<feature type="transmembrane region" description="Helical" evidence="1">
    <location>
        <begin position="9"/>
        <end position="29"/>
    </location>
</feature>
<feature type="transmembrane region" description="Helical" evidence="1">
    <location>
        <begin position="358"/>
        <end position="375"/>
    </location>
</feature>
<feature type="transmembrane region" description="Helical" evidence="1">
    <location>
        <begin position="333"/>
        <end position="352"/>
    </location>
</feature>
<dbReference type="AlphaFoldDB" id="A0A4R6BVP9"/>
<dbReference type="Proteomes" id="UP000294802">
    <property type="component" value="Unassembled WGS sequence"/>
</dbReference>
<protein>
    <recommendedName>
        <fullName evidence="4">Glycosyltransferase RgtA/B/C/D-like domain-containing protein</fullName>
    </recommendedName>
</protein>
<accession>A0A4R6BVP9</accession>
<name>A0A4R6BVP9_9STAP</name>
<reference evidence="2 3" key="1">
    <citation type="submission" date="2019-01" db="EMBL/GenBank/DDBJ databases">
        <title>Draft genome sequences of the type strains of six Macrococcus species.</title>
        <authorList>
            <person name="Mazhar S."/>
            <person name="Altermann E."/>
            <person name="Hill C."/>
            <person name="Mcauliffe O."/>
        </authorList>
    </citation>
    <scope>NUCLEOTIDE SEQUENCE [LARGE SCALE GENOMIC DNA]</scope>
    <source>
        <strain evidence="2 3">CCM4815</strain>
    </source>
</reference>
<evidence type="ECO:0000313" key="2">
    <source>
        <dbReference type="EMBL" id="TDM12384.1"/>
    </source>
</evidence>
<keyword evidence="3" id="KW-1185">Reference proteome</keyword>
<keyword evidence="1" id="KW-0472">Membrane</keyword>
<proteinExistence type="predicted"/>
<evidence type="ECO:0000256" key="1">
    <source>
        <dbReference type="SAM" id="Phobius"/>
    </source>
</evidence>
<feature type="transmembrane region" description="Helical" evidence="1">
    <location>
        <begin position="299"/>
        <end position="321"/>
    </location>
</feature>
<evidence type="ECO:0000313" key="3">
    <source>
        <dbReference type="Proteomes" id="UP000294802"/>
    </source>
</evidence>
<feature type="transmembrane region" description="Helical" evidence="1">
    <location>
        <begin position="147"/>
        <end position="164"/>
    </location>
</feature>
<keyword evidence="1" id="KW-0812">Transmembrane</keyword>
<dbReference type="OrthoDB" id="2162143at2"/>
<comment type="caution">
    <text evidence="2">The sequence shown here is derived from an EMBL/GenBank/DDBJ whole genome shotgun (WGS) entry which is preliminary data.</text>
</comment>
<feature type="transmembrane region" description="Helical" evidence="1">
    <location>
        <begin position="173"/>
        <end position="206"/>
    </location>
</feature>
<sequence length="402" mass="46100">MDKGYLRTLFIFTTFITLMFLITIGLYYVSLATGYHGLAIPILGGSDDGVFYYENALEIKNGGNAILTSVHVVVLGYVLKLFNTEYVFALKMFNFLGVILFAIISYFLIRILVGRRHILNVYSLFLGMMMLFVSFVYVSTISIIRDVWIFDFFLLCVLLFALYLKSVSPIKILYVIPIIISMILLFSYRDYAAASFLGASLFFIFFNRKNKSANAVFVVTAIIVVLGIYYTLLKNFQIPLVGLSLSDALNYRKNGQELYAGASQLNISLDQPNYLFFLISYFYSLISNALGPLPFQVRGFSTLALFVTESVPMALVFYYLWKHRKSLEYLDKMLLTQSLIWFLFIGVTNDNLGTGSRLRISGYLFILLVFTKVFYMKNWGTKINEKEVLREKKHQVNLKNEV</sequence>
<dbReference type="EMBL" id="SCWB01000004">
    <property type="protein sequence ID" value="TDM12384.1"/>
    <property type="molecule type" value="Genomic_DNA"/>
</dbReference>
<feature type="transmembrane region" description="Helical" evidence="1">
    <location>
        <begin position="121"/>
        <end position="141"/>
    </location>
</feature>
<feature type="transmembrane region" description="Helical" evidence="1">
    <location>
        <begin position="274"/>
        <end position="293"/>
    </location>
</feature>
<feature type="transmembrane region" description="Helical" evidence="1">
    <location>
        <begin position="212"/>
        <end position="232"/>
    </location>
</feature>
<feature type="transmembrane region" description="Helical" evidence="1">
    <location>
        <begin position="88"/>
        <end position="109"/>
    </location>
</feature>
<dbReference type="RefSeq" id="WP_133443289.1">
    <property type="nucleotide sequence ID" value="NZ_SCWB01000004.1"/>
</dbReference>
<organism evidence="2 3">
    <name type="scientific">Macrococcus lamae</name>
    <dbReference type="NCBI Taxonomy" id="198484"/>
    <lineage>
        <taxon>Bacteria</taxon>
        <taxon>Bacillati</taxon>
        <taxon>Bacillota</taxon>
        <taxon>Bacilli</taxon>
        <taxon>Bacillales</taxon>
        <taxon>Staphylococcaceae</taxon>
        <taxon>Macrococcus</taxon>
    </lineage>
</organism>
<keyword evidence="1" id="KW-1133">Transmembrane helix</keyword>
<evidence type="ECO:0008006" key="4">
    <source>
        <dbReference type="Google" id="ProtNLM"/>
    </source>
</evidence>
<gene>
    <name evidence="2" type="ORF">ERX29_03405</name>
</gene>